<dbReference type="Proteomes" id="UP000741863">
    <property type="component" value="Unassembled WGS sequence"/>
</dbReference>
<dbReference type="GO" id="GO:0016779">
    <property type="term" value="F:nucleotidyltransferase activity"/>
    <property type="evidence" value="ECO:0007669"/>
    <property type="project" value="UniProtKB-KW"/>
</dbReference>
<dbReference type="Pfam" id="PF13155">
    <property type="entry name" value="Toprim_2"/>
    <property type="match status" value="1"/>
</dbReference>
<evidence type="ECO:0000256" key="13">
    <source>
        <dbReference type="PIRNR" id="PIRNR002811"/>
    </source>
</evidence>
<evidence type="ECO:0000256" key="11">
    <source>
        <dbReference type="ARBA" id="ARBA00023163"/>
    </source>
</evidence>
<dbReference type="NCBIfam" id="TIGR01391">
    <property type="entry name" value="dnaG"/>
    <property type="match status" value="1"/>
</dbReference>
<evidence type="ECO:0000256" key="9">
    <source>
        <dbReference type="ARBA" id="ARBA00022842"/>
    </source>
</evidence>
<gene>
    <name evidence="12" type="primary">dnaG</name>
    <name evidence="16" type="ORF">JOD17_002840</name>
</gene>
<keyword evidence="3 12" id="KW-0808">Transferase</keyword>
<keyword evidence="4 12" id="KW-0548">Nucleotidyltransferase</keyword>
<keyword evidence="6 12" id="KW-0479">Metal-binding</keyword>
<evidence type="ECO:0000256" key="8">
    <source>
        <dbReference type="ARBA" id="ARBA00022833"/>
    </source>
</evidence>
<dbReference type="Gene3D" id="1.10.860.10">
    <property type="entry name" value="DNAb Helicase, Chain A"/>
    <property type="match status" value="1"/>
</dbReference>
<dbReference type="SMART" id="SM00400">
    <property type="entry name" value="ZnF_CHCC"/>
    <property type="match status" value="1"/>
</dbReference>
<comment type="cofactor">
    <cofactor evidence="12 13">
        <name>Zn(2+)</name>
        <dbReference type="ChEBI" id="CHEBI:29105"/>
    </cofactor>
    <text evidence="12 13">Binds 1 zinc ion per monomer.</text>
</comment>
<name>A0ABS2PE90_9BACL</name>
<dbReference type="InterPro" id="IPR030846">
    <property type="entry name" value="DnaG_bac"/>
</dbReference>
<feature type="domain" description="Toprim" evidence="15">
    <location>
        <begin position="260"/>
        <end position="341"/>
    </location>
</feature>
<evidence type="ECO:0000256" key="3">
    <source>
        <dbReference type="ARBA" id="ARBA00022679"/>
    </source>
</evidence>
<comment type="catalytic activity">
    <reaction evidence="12">
        <text>ssDNA + n NTP = ssDNA/pppN(pN)n-1 hybrid + (n-1) diphosphate.</text>
        <dbReference type="EC" id="2.7.7.101"/>
    </reaction>
</comment>
<keyword evidence="9" id="KW-0460">Magnesium</keyword>
<keyword evidence="2 12" id="KW-0639">Primosome</keyword>
<dbReference type="Pfam" id="PF01807">
    <property type="entry name" value="Zn_ribbon_DnaG"/>
    <property type="match status" value="1"/>
</dbReference>
<comment type="function">
    <text evidence="12 13">RNA polymerase that catalyzes the synthesis of short RNA molecules used as primers for DNA polymerase during DNA replication.</text>
</comment>
<keyword evidence="1 12" id="KW-0240">DNA-directed RNA polymerase</keyword>
<dbReference type="InterPro" id="IPR006295">
    <property type="entry name" value="DNA_primase_DnaG"/>
</dbReference>
<protein>
    <recommendedName>
        <fullName evidence="12 13">DNA primase</fullName>
        <ecNumber evidence="12">2.7.7.101</ecNumber>
    </recommendedName>
</protein>
<dbReference type="Gene3D" id="6.10.140.360">
    <property type="match status" value="1"/>
</dbReference>
<dbReference type="InterPro" id="IPR037068">
    <property type="entry name" value="DNA_primase_core_N_sf"/>
</dbReference>
<dbReference type="Pfam" id="PF10410">
    <property type="entry name" value="DnaB_bind"/>
    <property type="match status" value="1"/>
</dbReference>
<accession>A0ABS2PE90</accession>
<dbReference type="Pfam" id="PF08275">
    <property type="entry name" value="DNAG_N"/>
    <property type="match status" value="1"/>
</dbReference>
<dbReference type="HAMAP" id="MF_00974">
    <property type="entry name" value="DNA_primase_DnaG"/>
    <property type="match status" value="1"/>
</dbReference>
<dbReference type="PANTHER" id="PTHR30313:SF2">
    <property type="entry name" value="DNA PRIMASE"/>
    <property type="match status" value="1"/>
</dbReference>
<dbReference type="InterPro" id="IPR006171">
    <property type="entry name" value="TOPRIM_dom"/>
</dbReference>
<dbReference type="Gene3D" id="3.90.980.10">
    <property type="entry name" value="DNA primase, catalytic core, N-terminal domain"/>
    <property type="match status" value="1"/>
</dbReference>
<dbReference type="RefSeq" id="WP_204698456.1">
    <property type="nucleotide sequence ID" value="NZ_JAFBEC010000008.1"/>
</dbReference>
<keyword evidence="7 12" id="KW-0863">Zinc-finger</keyword>
<evidence type="ECO:0000256" key="5">
    <source>
        <dbReference type="ARBA" id="ARBA00022705"/>
    </source>
</evidence>
<keyword evidence="17" id="KW-1185">Reference proteome</keyword>
<dbReference type="Gene3D" id="3.40.1360.10">
    <property type="match status" value="1"/>
</dbReference>
<keyword evidence="8 12" id="KW-0862">Zinc</keyword>
<evidence type="ECO:0000256" key="6">
    <source>
        <dbReference type="ARBA" id="ARBA00022723"/>
    </source>
</evidence>
<dbReference type="InterPro" id="IPR050219">
    <property type="entry name" value="DnaG_primase"/>
</dbReference>
<dbReference type="SMART" id="SM00493">
    <property type="entry name" value="TOPRIM"/>
    <property type="match status" value="1"/>
</dbReference>
<evidence type="ECO:0000256" key="10">
    <source>
        <dbReference type="ARBA" id="ARBA00023125"/>
    </source>
</evidence>
<dbReference type="InterPro" id="IPR036977">
    <property type="entry name" value="DNA_primase_Znf_CHC2"/>
</dbReference>
<dbReference type="Gene3D" id="3.90.580.10">
    <property type="entry name" value="Zinc finger, CHC2-type domain"/>
    <property type="match status" value="1"/>
</dbReference>
<evidence type="ECO:0000256" key="12">
    <source>
        <dbReference type="HAMAP-Rule" id="MF_00974"/>
    </source>
</evidence>
<dbReference type="EC" id="2.7.7.101" evidence="12"/>
<dbReference type="SUPFAM" id="SSF57783">
    <property type="entry name" value="Zinc beta-ribbon"/>
    <property type="match status" value="1"/>
</dbReference>
<comment type="caution">
    <text evidence="16">The sequence shown here is derived from an EMBL/GenBank/DDBJ whole genome shotgun (WGS) entry which is preliminary data.</text>
</comment>
<organism evidence="16 17">
    <name type="scientific">Geomicrobium sediminis</name>
    <dbReference type="NCBI Taxonomy" id="1347788"/>
    <lineage>
        <taxon>Bacteria</taxon>
        <taxon>Bacillati</taxon>
        <taxon>Bacillota</taxon>
        <taxon>Bacilli</taxon>
        <taxon>Bacillales</taxon>
        <taxon>Geomicrobium</taxon>
    </lineage>
</organism>
<evidence type="ECO:0000256" key="1">
    <source>
        <dbReference type="ARBA" id="ARBA00022478"/>
    </source>
</evidence>
<feature type="region of interest" description="Disordered" evidence="14">
    <location>
        <begin position="435"/>
        <end position="467"/>
    </location>
</feature>
<evidence type="ECO:0000313" key="17">
    <source>
        <dbReference type="Proteomes" id="UP000741863"/>
    </source>
</evidence>
<keyword evidence="5 12" id="KW-0235">DNA replication</keyword>
<evidence type="ECO:0000313" key="16">
    <source>
        <dbReference type="EMBL" id="MBM7633744.1"/>
    </source>
</evidence>
<dbReference type="PIRSF" id="PIRSF002811">
    <property type="entry name" value="DnaG"/>
    <property type="match status" value="1"/>
</dbReference>
<keyword evidence="10 12" id="KW-0238">DNA-binding</keyword>
<dbReference type="EMBL" id="JAFBEC010000008">
    <property type="protein sequence ID" value="MBM7633744.1"/>
    <property type="molecule type" value="Genomic_DNA"/>
</dbReference>
<dbReference type="CDD" id="cd03364">
    <property type="entry name" value="TOPRIM_DnaG_primases"/>
    <property type="match status" value="1"/>
</dbReference>
<evidence type="ECO:0000256" key="4">
    <source>
        <dbReference type="ARBA" id="ARBA00022695"/>
    </source>
</evidence>
<dbReference type="InterPro" id="IPR034151">
    <property type="entry name" value="TOPRIM_DnaG_bac"/>
</dbReference>
<dbReference type="SUPFAM" id="SSF56731">
    <property type="entry name" value="DNA primase core"/>
    <property type="match status" value="1"/>
</dbReference>
<dbReference type="InterPro" id="IPR016136">
    <property type="entry name" value="DNA_helicase_N/primase_C"/>
</dbReference>
<evidence type="ECO:0000256" key="7">
    <source>
        <dbReference type="ARBA" id="ARBA00022771"/>
    </source>
</evidence>
<dbReference type="PANTHER" id="PTHR30313">
    <property type="entry name" value="DNA PRIMASE"/>
    <property type="match status" value="1"/>
</dbReference>
<evidence type="ECO:0000256" key="14">
    <source>
        <dbReference type="SAM" id="MobiDB-lite"/>
    </source>
</evidence>
<keyword evidence="11 12" id="KW-0804">Transcription</keyword>
<comment type="similarity">
    <text evidence="12 13">Belongs to the DnaG primase family.</text>
</comment>
<reference evidence="16 17" key="1">
    <citation type="submission" date="2021-01" db="EMBL/GenBank/DDBJ databases">
        <title>Genomic Encyclopedia of Type Strains, Phase IV (KMG-IV): sequencing the most valuable type-strain genomes for metagenomic binning, comparative biology and taxonomic classification.</title>
        <authorList>
            <person name="Goeker M."/>
        </authorList>
    </citation>
    <scope>NUCLEOTIDE SEQUENCE [LARGE SCALE GENOMIC DNA]</scope>
    <source>
        <strain evidence="16 17">DSM 25540</strain>
    </source>
</reference>
<dbReference type="InterPro" id="IPR013264">
    <property type="entry name" value="DNAG_N"/>
</dbReference>
<comment type="subunit">
    <text evidence="12">Monomer. Interacts with DnaB.</text>
</comment>
<proteinExistence type="inferred from homology"/>
<dbReference type="PROSITE" id="PS50880">
    <property type="entry name" value="TOPRIM"/>
    <property type="match status" value="1"/>
</dbReference>
<evidence type="ECO:0000259" key="15">
    <source>
        <dbReference type="PROSITE" id="PS50880"/>
    </source>
</evidence>
<dbReference type="InterPro" id="IPR019475">
    <property type="entry name" value="DNA_primase_DnaB-bd"/>
</dbReference>
<feature type="zinc finger region" description="CHC2-type" evidence="12">
    <location>
        <begin position="41"/>
        <end position="65"/>
    </location>
</feature>
<comment type="domain">
    <text evidence="12">Contains an N-terminal zinc-binding domain, a central core domain that contains the primase activity, and a C-terminal DnaB-binding domain.</text>
</comment>
<dbReference type="InterPro" id="IPR002694">
    <property type="entry name" value="Znf_CHC2"/>
</dbReference>
<evidence type="ECO:0000256" key="2">
    <source>
        <dbReference type="ARBA" id="ARBA00022515"/>
    </source>
</evidence>
<sequence>MSHPIPESLIQEVRERAEIVDVIGEVVQLKKQGQGRYVGLCPFHGENTPSFSVSKDRQLYYCFGCGAAGNVISFMTDYEKLSFRDAIIRLAEMTNVDVSEVATDEDSSDVHDPLRRAHELAARFYHHLFMNTEQGRNAFQYMENRGLTEQALLHFQIGYAPNERSSLTTLLEKREFDVQSLESGGLLQFPEDGRKAYDRFHNRVMFPLHDLQGRVIGFNGRTLHKESKPKYLNSPETELFKKNEILYGFHLAKQTVRKKDQLVLFEGCMDVISAWMAGVDHGMAALGTSLTTRQAKLIRKLTENVVLCYDGDHAGREAAFKNAQSLQSVGCNVLICPIPDGSDPDEYIQTQGHEAFRTLVYERSQSVTSFKIQSLRREKNLQREGEQRLYIEQVLEILLDIESAIDREYYLKELSFEFNLSMEALHTELNDLSRKQHVHERSNHQNRSVTTEQRPAPMKSKPKPETGLMPAFHNAERMLLKAMIEEEEWAQAVEEAIGGNFNVDQYAAIAAYLYAYYAEGRQEGGNEFVMYVKDPDLARIATEIVFEPSVEMTKEAFEDYINLVKNYPTWVEIEGKEQELKNAEQRKDIEAAVQIGNQLIALKKKFGSKLPFKRTRVR</sequence>